<dbReference type="InterPro" id="IPR019108">
    <property type="entry name" value="Caa3_assmbl_CtaG-rel"/>
</dbReference>
<evidence type="ECO:0000256" key="4">
    <source>
        <dbReference type="ARBA" id="ARBA00022989"/>
    </source>
</evidence>
<evidence type="ECO:0000256" key="6">
    <source>
        <dbReference type="SAM" id="Phobius"/>
    </source>
</evidence>
<feature type="transmembrane region" description="Helical" evidence="6">
    <location>
        <begin position="28"/>
        <end position="48"/>
    </location>
</feature>
<keyword evidence="2" id="KW-1003">Cell membrane</keyword>
<evidence type="ECO:0008006" key="9">
    <source>
        <dbReference type="Google" id="ProtNLM"/>
    </source>
</evidence>
<evidence type="ECO:0000313" key="8">
    <source>
        <dbReference type="Proteomes" id="UP000236327"/>
    </source>
</evidence>
<keyword evidence="4 6" id="KW-1133">Transmembrane helix</keyword>
<evidence type="ECO:0000313" key="7">
    <source>
        <dbReference type="EMBL" id="PNU02199.1"/>
    </source>
</evidence>
<organism evidence="7 8">
    <name type="scientific">Novosphingobium guangzhouense</name>
    <dbReference type="NCBI Taxonomy" id="1850347"/>
    <lineage>
        <taxon>Bacteria</taxon>
        <taxon>Pseudomonadati</taxon>
        <taxon>Pseudomonadota</taxon>
        <taxon>Alphaproteobacteria</taxon>
        <taxon>Sphingomonadales</taxon>
        <taxon>Sphingomonadaceae</taxon>
        <taxon>Novosphingobium</taxon>
    </lineage>
</organism>
<keyword evidence="3 6" id="KW-0812">Transmembrane</keyword>
<sequence>MRRMALISCLVLMPVGWALSDHGMTGHMAGHMIAVAVAAPLLALATTGNHADPAQRWPRVITPMKMMLLDLLTVWGWHLPTLRAAADASSVLAALEHLSFLAAGFLLWSAALHSPARVSGIGALLLTSMHMTLLGVLIGLAPRPLYHGMHHSGELDPLADQQLGGVVMLVVGGISYMVGGLALLGALLRGERSASA</sequence>
<dbReference type="RefSeq" id="WP_103098977.1">
    <property type="nucleotide sequence ID" value="NZ_LYMM01000084.1"/>
</dbReference>
<dbReference type="OrthoDB" id="259025at2"/>
<feature type="transmembrane region" description="Helical" evidence="6">
    <location>
        <begin position="91"/>
        <end position="111"/>
    </location>
</feature>
<dbReference type="GO" id="GO:0005886">
    <property type="term" value="C:plasma membrane"/>
    <property type="evidence" value="ECO:0007669"/>
    <property type="project" value="UniProtKB-SubCell"/>
</dbReference>
<reference evidence="7 8" key="1">
    <citation type="submission" date="2016-05" db="EMBL/GenBank/DDBJ databases">
        <title>Complete genome sequence of Novosphingobium guangzhouense SA925(T).</title>
        <authorList>
            <person name="Sha S."/>
        </authorList>
    </citation>
    <scope>NUCLEOTIDE SEQUENCE [LARGE SCALE GENOMIC DNA]</scope>
    <source>
        <strain evidence="7 8">SA925</strain>
    </source>
</reference>
<keyword evidence="5 6" id="KW-0472">Membrane</keyword>
<protein>
    <recommendedName>
        <fullName evidence="9">Cytochrome c oxidase assembly protein</fullName>
    </recommendedName>
</protein>
<feature type="transmembrane region" description="Helical" evidence="6">
    <location>
        <begin position="123"/>
        <end position="142"/>
    </location>
</feature>
<evidence type="ECO:0000256" key="5">
    <source>
        <dbReference type="ARBA" id="ARBA00023136"/>
    </source>
</evidence>
<dbReference type="AlphaFoldDB" id="A0A2K2FTT8"/>
<feature type="transmembrane region" description="Helical" evidence="6">
    <location>
        <begin position="60"/>
        <end position="79"/>
    </location>
</feature>
<evidence type="ECO:0000256" key="2">
    <source>
        <dbReference type="ARBA" id="ARBA00022475"/>
    </source>
</evidence>
<gene>
    <name evidence="7" type="ORF">A8V01_10015</name>
</gene>
<evidence type="ECO:0000256" key="3">
    <source>
        <dbReference type="ARBA" id="ARBA00022692"/>
    </source>
</evidence>
<dbReference type="EMBL" id="LYMM01000084">
    <property type="protein sequence ID" value="PNU02199.1"/>
    <property type="molecule type" value="Genomic_DNA"/>
</dbReference>
<feature type="transmembrane region" description="Helical" evidence="6">
    <location>
        <begin position="162"/>
        <end position="188"/>
    </location>
</feature>
<proteinExistence type="predicted"/>
<evidence type="ECO:0000256" key="1">
    <source>
        <dbReference type="ARBA" id="ARBA00004651"/>
    </source>
</evidence>
<comment type="subcellular location">
    <subcellularLocation>
        <location evidence="1">Cell membrane</location>
        <topology evidence="1">Multi-pass membrane protein</topology>
    </subcellularLocation>
</comment>
<accession>A0A2K2FTT8</accession>
<dbReference type="Pfam" id="PF09678">
    <property type="entry name" value="Caa3_CtaG"/>
    <property type="match status" value="1"/>
</dbReference>
<keyword evidence="8" id="KW-1185">Reference proteome</keyword>
<comment type="caution">
    <text evidence="7">The sequence shown here is derived from an EMBL/GenBank/DDBJ whole genome shotgun (WGS) entry which is preliminary data.</text>
</comment>
<dbReference type="Proteomes" id="UP000236327">
    <property type="component" value="Unassembled WGS sequence"/>
</dbReference>
<name>A0A2K2FTT8_9SPHN</name>